<feature type="chain" id="PRO_5019060113" description="Cellulose synthase subunit" evidence="3">
    <location>
        <begin position="34"/>
        <end position="664"/>
    </location>
</feature>
<dbReference type="OrthoDB" id="4588955at2"/>
<keyword evidence="3" id="KW-0732">Signal</keyword>
<feature type="signal peptide" evidence="3">
    <location>
        <begin position="1"/>
        <end position="33"/>
    </location>
</feature>
<feature type="region of interest" description="Disordered" evidence="1">
    <location>
        <begin position="432"/>
        <end position="456"/>
    </location>
</feature>
<reference evidence="4 5" key="1">
    <citation type="submission" date="2018-11" db="EMBL/GenBank/DDBJ databases">
        <title>Microbial catabolism of amino acid.</title>
        <authorList>
            <person name="Hibi M."/>
            <person name="Ogawa J."/>
        </authorList>
    </citation>
    <scope>NUCLEOTIDE SEQUENCE [LARGE SCALE GENOMIC DNA]</scope>
    <source>
        <strain evidence="4 5">C31-06</strain>
    </source>
</reference>
<evidence type="ECO:0000256" key="2">
    <source>
        <dbReference type="SAM" id="Phobius"/>
    </source>
</evidence>
<dbReference type="EMBL" id="BHYM01000028">
    <property type="protein sequence ID" value="GCE39550.1"/>
    <property type="molecule type" value="Genomic_DNA"/>
</dbReference>
<dbReference type="RefSeq" id="WP_124391962.1">
    <property type="nucleotide sequence ID" value="NZ_BHYM01000028.1"/>
</dbReference>
<comment type="caution">
    <text evidence="4">The sequence shown here is derived from an EMBL/GenBank/DDBJ whole genome shotgun (WGS) entry which is preliminary data.</text>
</comment>
<evidence type="ECO:0000256" key="1">
    <source>
        <dbReference type="SAM" id="MobiDB-lite"/>
    </source>
</evidence>
<evidence type="ECO:0000256" key="3">
    <source>
        <dbReference type="SAM" id="SignalP"/>
    </source>
</evidence>
<feature type="transmembrane region" description="Helical" evidence="2">
    <location>
        <begin position="631"/>
        <end position="654"/>
    </location>
</feature>
<evidence type="ECO:0008006" key="6">
    <source>
        <dbReference type="Google" id="ProtNLM"/>
    </source>
</evidence>
<keyword evidence="5" id="KW-1185">Reference proteome</keyword>
<organism evidence="4 5">
    <name type="scientific">Rhodococcus wratislaviensis</name>
    <name type="common">Tsukamurella wratislaviensis</name>
    <dbReference type="NCBI Taxonomy" id="44752"/>
    <lineage>
        <taxon>Bacteria</taxon>
        <taxon>Bacillati</taxon>
        <taxon>Actinomycetota</taxon>
        <taxon>Actinomycetes</taxon>
        <taxon>Mycobacteriales</taxon>
        <taxon>Nocardiaceae</taxon>
        <taxon>Rhodococcus</taxon>
    </lineage>
</organism>
<evidence type="ECO:0000313" key="4">
    <source>
        <dbReference type="EMBL" id="GCE39550.1"/>
    </source>
</evidence>
<keyword evidence="2" id="KW-1133">Transmembrane helix</keyword>
<proteinExistence type="predicted"/>
<keyword evidence="2" id="KW-0472">Membrane</keyword>
<dbReference type="AlphaFoldDB" id="A0A402C7F1"/>
<dbReference type="Gene3D" id="2.60.120.260">
    <property type="entry name" value="Galactose-binding domain-like"/>
    <property type="match status" value="1"/>
</dbReference>
<name>A0A402C7F1_RHOWR</name>
<evidence type="ECO:0000313" key="5">
    <source>
        <dbReference type="Proteomes" id="UP000287519"/>
    </source>
</evidence>
<dbReference type="Proteomes" id="UP000287519">
    <property type="component" value="Unassembled WGS sequence"/>
</dbReference>
<accession>A0A402C7F1</accession>
<sequence length="664" mass="68575">MPVAVPVRSHTSRLLAVFAACGLTLLSLPVAHAQDPVSTEIEPQPSGAVSLDSRTLGFGEAVPFRGNHDEVTITVPVPQGLTPTSLDGVVDLPGNVGRAWIDVESAGRSLGRVDLPGAPAQSAPVSIPLAGAELTDQAVAVTLRTTLVPLDGVCPQDWTGRSLTFRDVRAAYSGTPANPTVVADFLPPVLQQLHLYVPGDPSSAESAAAVDLGAAVVAYYGAQPVRVDVRRLPDGQLTPTAADSPFERSVVIRESGTAGTELIPAPTGPPALRLTGDERTLLNQSRLITSQVASIAVEARATAGSMDNPPILAPTSTTLRGLGQTNLSSTAHGRVEVALGLDQTRLGRASDTVRVNLQGTYTPLPSNQNGLISVSAGDRQVASWAAEPSGAIDRWIDVPNDALRRVTTLTVALQTTGATNQCGLEQPVTLSIDPDSEVTSEPAGTPHPGGFESLPQSLLPSVDVAGTVGGFDDTARAVAVVTGLQSLTTVELDPHWVSIDEAVGSESPAILIAADGNLPDGVPLPLSSTEDSTFELTDPGTDGSTTVTFGAPIDFASLQTAFDGTRQVVVAGSTGVPGELDRTLEWLRATPDRWASLNGDILFTAANRDPVELSIPDTAGSAGSSGVSTTVGWVLGIAGILLLVGIVIAAAVVMRHRRTRPLPR</sequence>
<gene>
    <name evidence="4" type="ORF">Rhow_003074</name>
</gene>
<keyword evidence="2" id="KW-0812">Transmembrane</keyword>
<protein>
    <recommendedName>
        <fullName evidence="6">Cellulose synthase subunit</fullName>
    </recommendedName>
</protein>